<gene>
    <name evidence="3" type="ORF">LCGC14_0893390</name>
</gene>
<dbReference type="InterPro" id="IPR007538">
    <property type="entry name" value="dATP/dGTP_dipphydrolase_MazZ"/>
</dbReference>
<feature type="region of interest" description="Disordered" evidence="1">
    <location>
        <begin position="87"/>
        <end position="108"/>
    </location>
</feature>
<sequence length="108" mass="12257">MKKQSDMDNALNNFQQRCFEWSVETFGIRGPTGPLQHLKSECEEAIENPEDITEFADMFLLLQDAAARAGHKMSSVYNAAIDKHTVNTKRDWPPAGETNDQGFTEHKK</sequence>
<reference evidence="3" key="1">
    <citation type="journal article" date="2015" name="Nature">
        <title>Complex archaea that bridge the gap between prokaryotes and eukaryotes.</title>
        <authorList>
            <person name="Spang A."/>
            <person name="Saw J.H."/>
            <person name="Jorgensen S.L."/>
            <person name="Zaremba-Niedzwiedzka K."/>
            <person name="Martijn J."/>
            <person name="Lind A.E."/>
            <person name="van Eijk R."/>
            <person name="Schleper C."/>
            <person name="Guy L."/>
            <person name="Ettema T.J."/>
        </authorList>
    </citation>
    <scope>NUCLEOTIDE SEQUENCE</scope>
</reference>
<protein>
    <recommendedName>
        <fullName evidence="2">dATP/dGTP diphosphohydrolase MazZ domain-containing protein</fullName>
    </recommendedName>
</protein>
<dbReference type="AlphaFoldDB" id="A0A0F9NYK0"/>
<evidence type="ECO:0000259" key="2">
    <source>
        <dbReference type="Pfam" id="PF04447"/>
    </source>
</evidence>
<accession>A0A0F9NYK0</accession>
<organism evidence="3">
    <name type="scientific">marine sediment metagenome</name>
    <dbReference type="NCBI Taxonomy" id="412755"/>
    <lineage>
        <taxon>unclassified sequences</taxon>
        <taxon>metagenomes</taxon>
        <taxon>ecological metagenomes</taxon>
    </lineage>
</organism>
<dbReference type="EMBL" id="LAZR01002872">
    <property type="protein sequence ID" value="KKN24585.1"/>
    <property type="molecule type" value="Genomic_DNA"/>
</dbReference>
<feature type="domain" description="dATP/dGTP diphosphohydrolase MazZ" evidence="2">
    <location>
        <begin position="17"/>
        <end position="99"/>
    </location>
</feature>
<name>A0A0F9NYK0_9ZZZZ</name>
<proteinExistence type="predicted"/>
<comment type="caution">
    <text evidence="3">The sequence shown here is derived from an EMBL/GenBank/DDBJ whole genome shotgun (WGS) entry which is preliminary data.</text>
</comment>
<evidence type="ECO:0000313" key="3">
    <source>
        <dbReference type="EMBL" id="KKN24585.1"/>
    </source>
</evidence>
<evidence type="ECO:0000256" key="1">
    <source>
        <dbReference type="SAM" id="MobiDB-lite"/>
    </source>
</evidence>
<dbReference type="Pfam" id="PF04447">
    <property type="entry name" value="dATP-dGTP_PPHyd"/>
    <property type="match status" value="1"/>
</dbReference>